<evidence type="ECO:0000259" key="3">
    <source>
        <dbReference type="PROSITE" id="PS51186"/>
    </source>
</evidence>
<keyword evidence="2" id="KW-0012">Acyltransferase</keyword>
<dbReference type="EMBL" id="FNPG01000034">
    <property type="protein sequence ID" value="SDY76089.1"/>
    <property type="molecule type" value="Genomic_DNA"/>
</dbReference>
<dbReference type="Gene3D" id="3.40.630.30">
    <property type="match status" value="1"/>
</dbReference>
<evidence type="ECO:0000256" key="2">
    <source>
        <dbReference type="ARBA" id="ARBA00023315"/>
    </source>
</evidence>
<sequence>MKKEQIRFLENVAADGFVGLEQIIYDGWELRFTQGYTGRANSVQIRGESTIELSEKVYFCEKVYEEHGLPCMFKLTDADVELITFLENRGYQKYKPTDVMLLELNSADTDYEMPDDVYFSATPDDWFKSYFEFEDITDETKRDLTRKIHAKVSVKQIYISVMYKKTVAAVASLAIENGYSLLHNVVVFPELRGIGLGRKLCQAAIMKSGECGASHIYLQVMQNNPVALNLYKKLGFEKQYTYYYLTI</sequence>
<dbReference type="SUPFAM" id="SSF55729">
    <property type="entry name" value="Acyl-CoA N-acyltransferases (Nat)"/>
    <property type="match status" value="1"/>
</dbReference>
<dbReference type="AlphaFoldDB" id="A0A1H3MIZ2"/>
<dbReference type="CDD" id="cd04301">
    <property type="entry name" value="NAT_SF"/>
    <property type="match status" value="1"/>
</dbReference>
<feature type="domain" description="N-acetyltransferase" evidence="3">
    <location>
        <begin position="99"/>
        <end position="247"/>
    </location>
</feature>
<dbReference type="InterPro" id="IPR000182">
    <property type="entry name" value="GNAT_dom"/>
</dbReference>
<dbReference type="RefSeq" id="WP_074719071.1">
    <property type="nucleotide sequence ID" value="NZ_FNPG01000034.1"/>
</dbReference>
<keyword evidence="1 4" id="KW-0808">Transferase</keyword>
<reference evidence="4 5" key="1">
    <citation type="submission" date="2016-10" db="EMBL/GenBank/DDBJ databases">
        <authorList>
            <person name="de Groot N.N."/>
        </authorList>
    </citation>
    <scope>NUCLEOTIDE SEQUENCE [LARGE SCALE GENOMIC DNA]</scope>
    <source>
        <strain evidence="4 5">DSM 14045</strain>
    </source>
</reference>
<dbReference type="InterPro" id="IPR016181">
    <property type="entry name" value="Acyl_CoA_acyltransferase"/>
</dbReference>
<evidence type="ECO:0000313" key="4">
    <source>
        <dbReference type="EMBL" id="SDY76089.1"/>
    </source>
</evidence>
<gene>
    <name evidence="4" type="ORF">SAMN02910414_02317</name>
</gene>
<dbReference type="Proteomes" id="UP000183918">
    <property type="component" value="Unassembled WGS sequence"/>
</dbReference>
<proteinExistence type="predicted"/>
<name>A0A1H3MIZ2_9FIRM</name>
<dbReference type="PANTHER" id="PTHR43877">
    <property type="entry name" value="AMINOALKYLPHOSPHONATE N-ACETYLTRANSFERASE-RELATED-RELATED"/>
    <property type="match status" value="1"/>
</dbReference>
<dbReference type="OrthoDB" id="357176at2"/>
<dbReference type="InterPro" id="IPR056935">
    <property type="entry name" value="Rv0428c-like_C"/>
</dbReference>
<dbReference type="InterPro" id="IPR050832">
    <property type="entry name" value="Bact_Acetyltransf"/>
</dbReference>
<dbReference type="Pfam" id="PF24553">
    <property type="entry name" value="Rv0428c_C"/>
    <property type="match status" value="1"/>
</dbReference>
<protein>
    <submittedName>
        <fullName evidence="4">Acetyltransferase (GNAT) family protein</fullName>
    </submittedName>
</protein>
<accession>A0A1H3MIZ2</accession>
<dbReference type="STRING" id="1122142.SAMN02910414_02317"/>
<dbReference type="GO" id="GO:0016747">
    <property type="term" value="F:acyltransferase activity, transferring groups other than amino-acyl groups"/>
    <property type="evidence" value="ECO:0007669"/>
    <property type="project" value="InterPro"/>
</dbReference>
<evidence type="ECO:0000256" key="1">
    <source>
        <dbReference type="ARBA" id="ARBA00022679"/>
    </source>
</evidence>
<dbReference type="PROSITE" id="PS51186">
    <property type="entry name" value="GNAT"/>
    <property type="match status" value="1"/>
</dbReference>
<organism evidence="4 5">
    <name type="scientific">Lachnobacterium bovis DSM 14045</name>
    <dbReference type="NCBI Taxonomy" id="1122142"/>
    <lineage>
        <taxon>Bacteria</taxon>
        <taxon>Bacillati</taxon>
        <taxon>Bacillota</taxon>
        <taxon>Clostridia</taxon>
        <taxon>Lachnospirales</taxon>
        <taxon>Lachnospiraceae</taxon>
        <taxon>Lachnobacterium</taxon>
    </lineage>
</organism>
<evidence type="ECO:0000313" key="5">
    <source>
        <dbReference type="Proteomes" id="UP000183918"/>
    </source>
</evidence>
<dbReference type="PANTHER" id="PTHR43877:SF2">
    <property type="entry name" value="AMINOALKYLPHOSPHONATE N-ACETYLTRANSFERASE-RELATED"/>
    <property type="match status" value="1"/>
</dbReference>
<keyword evidence="5" id="KW-1185">Reference proteome</keyword>